<feature type="coiled-coil region" evidence="1">
    <location>
        <begin position="14"/>
        <end position="62"/>
    </location>
</feature>
<keyword evidence="1" id="KW-0175">Coiled coil</keyword>
<evidence type="ECO:0000313" key="3">
    <source>
        <dbReference type="Proteomes" id="UP001597340"/>
    </source>
</evidence>
<dbReference type="Proteomes" id="UP001597340">
    <property type="component" value="Unassembled WGS sequence"/>
</dbReference>
<dbReference type="RefSeq" id="WP_229523351.1">
    <property type="nucleotide sequence ID" value="NZ_JAFFQR010000019.1"/>
</dbReference>
<keyword evidence="3" id="KW-1185">Reference proteome</keyword>
<name>A0ABW4DBG9_9BACL</name>
<comment type="caution">
    <text evidence="2">The sequence shown here is derived from an EMBL/GenBank/DDBJ whole genome shotgun (WGS) entry which is preliminary data.</text>
</comment>
<evidence type="ECO:0000313" key="2">
    <source>
        <dbReference type="EMBL" id="MFD1461427.1"/>
    </source>
</evidence>
<gene>
    <name evidence="2" type="ORF">ACFQ5D_08345</name>
</gene>
<protein>
    <submittedName>
        <fullName evidence="2">Uncharacterized protein</fullName>
    </submittedName>
</protein>
<sequence>MAKREQVVAEGLKNQKLAQEAEKEVRSIAQARAAYEQLMDEIRGYFQQARQLREQAEELQRSGCTDFQISEEIQQLLKHAKHCEK</sequence>
<accession>A0ABW4DBG9</accession>
<reference evidence="3" key="1">
    <citation type="journal article" date="2019" name="Int. J. Syst. Evol. Microbiol.">
        <title>The Global Catalogue of Microorganisms (GCM) 10K type strain sequencing project: providing services to taxonomists for standard genome sequencing and annotation.</title>
        <authorList>
            <consortium name="The Broad Institute Genomics Platform"/>
            <consortium name="The Broad Institute Genome Sequencing Center for Infectious Disease"/>
            <person name="Wu L."/>
            <person name="Ma J."/>
        </authorList>
    </citation>
    <scope>NUCLEOTIDE SEQUENCE [LARGE SCALE GENOMIC DNA]</scope>
    <source>
        <strain evidence="3">CCM 9147</strain>
    </source>
</reference>
<proteinExistence type="predicted"/>
<organism evidence="2 3">
    <name type="scientific">Paenibacillus farraposensis</name>
    <dbReference type="NCBI Taxonomy" id="2807095"/>
    <lineage>
        <taxon>Bacteria</taxon>
        <taxon>Bacillati</taxon>
        <taxon>Bacillota</taxon>
        <taxon>Bacilli</taxon>
        <taxon>Bacillales</taxon>
        <taxon>Paenibacillaceae</taxon>
        <taxon>Paenibacillus</taxon>
    </lineage>
</organism>
<dbReference type="EMBL" id="JBHTNZ010000008">
    <property type="protein sequence ID" value="MFD1461427.1"/>
    <property type="molecule type" value="Genomic_DNA"/>
</dbReference>
<evidence type="ECO:0000256" key="1">
    <source>
        <dbReference type="SAM" id="Coils"/>
    </source>
</evidence>